<dbReference type="InterPro" id="IPR002589">
    <property type="entry name" value="Macro_dom"/>
</dbReference>
<dbReference type="PANTHER" id="PTHR11106:SF111">
    <property type="entry name" value="MACRO DOMAIN-CONTAINING PROTEIN"/>
    <property type="match status" value="1"/>
</dbReference>
<dbReference type="Gene3D" id="3.40.220.10">
    <property type="entry name" value="Leucine Aminopeptidase, subunit E, domain 1"/>
    <property type="match status" value="1"/>
</dbReference>
<proteinExistence type="predicted"/>
<name>A0A656YYA3_9EURY</name>
<evidence type="ECO:0000313" key="2">
    <source>
        <dbReference type="EMBL" id="KXA98902.1"/>
    </source>
</evidence>
<dbReference type="Pfam" id="PF01661">
    <property type="entry name" value="Macro"/>
    <property type="match status" value="1"/>
</dbReference>
<accession>A0A656YYA3</accession>
<dbReference type="SMART" id="SM00506">
    <property type="entry name" value="A1pp"/>
    <property type="match status" value="1"/>
</dbReference>
<dbReference type="AlphaFoldDB" id="A0A656YYA3"/>
<dbReference type="Proteomes" id="UP000070257">
    <property type="component" value="Unassembled WGS sequence"/>
</dbReference>
<dbReference type="InterPro" id="IPR043472">
    <property type="entry name" value="Macro_dom-like"/>
</dbReference>
<protein>
    <recommendedName>
        <fullName evidence="1">Macro domain-containing protein</fullName>
    </recommendedName>
</protein>
<keyword evidence="3" id="KW-1185">Reference proteome</keyword>
<dbReference type="PANTHER" id="PTHR11106">
    <property type="entry name" value="GANGLIOSIDE INDUCED DIFFERENTIATION ASSOCIATED PROTEIN 2-RELATED"/>
    <property type="match status" value="1"/>
</dbReference>
<organism evidence="2 3">
    <name type="scientific">candidate division MSBL1 archaeon SCGC-AAA259J03</name>
    <dbReference type="NCBI Taxonomy" id="1698269"/>
    <lineage>
        <taxon>Archaea</taxon>
        <taxon>Methanobacteriati</taxon>
        <taxon>Methanobacteriota</taxon>
        <taxon>candidate division MSBL1</taxon>
    </lineage>
</organism>
<dbReference type="EMBL" id="LHXT01000002">
    <property type="protein sequence ID" value="KXA98902.1"/>
    <property type="molecule type" value="Genomic_DNA"/>
</dbReference>
<feature type="domain" description="Macro" evidence="1">
    <location>
        <begin position="1"/>
        <end position="166"/>
    </location>
</feature>
<gene>
    <name evidence="2" type="ORF">AKJ39_00320</name>
</gene>
<dbReference type="PROSITE" id="PS51154">
    <property type="entry name" value="MACRO"/>
    <property type="match status" value="1"/>
</dbReference>
<sequence length="167" mass="17501">MEVEVVKGDITELDVQAIVNPANSGLVMGGGLAGIIKKKGGSEIEKEARDRAPVEVGKAIVTTGGRLPSKHVIHAPTMEGPGEKIPSSNSGLAMRGILECAEKNGINEIAVPGLGTGVGGVSADDAASAMVEELKNFEPETVERVILVGYSDELYRAFKTERDRVFS</sequence>
<dbReference type="SUPFAM" id="SSF52949">
    <property type="entry name" value="Macro domain-like"/>
    <property type="match status" value="1"/>
</dbReference>
<reference evidence="2 3" key="1">
    <citation type="journal article" date="2016" name="Sci. Rep.">
        <title>Metabolic traits of an uncultured archaeal lineage -MSBL1- from brine pools of the Red Sea.</title>
        <authorList>
            <person name="Mwirichia R."/>
            <person name="Alam I."/>
            <person name="Rashid M."/>
            <person name="Vinu M."/>
            <person name="Ba-Alawi W."/>
            <person name="Anthony Kamau A."/>
            <person name="Kamanda Ngugi D."/>
            <person name="Goker M."/>
            <person name="Klenk H.P."/>
            <person name="Bajic V."/>
            <person name="Stingl U."/>
        </authorList>
    </citation>
    <scope>NUCLEOTIDE SEQUENCE [LARGE SCALE GENOMIC DNA]</scope>
    <source>
        <strain evidence="2">SCGC-AAA259J03</strain>
    </source>
</reference>
<evidence type="ECO:0000259" key="1">
    <source>
        <dbReference type="PROSITE" id="PS51154"/>
    </source>
</evidence>
<comment type="caution">
    <text evidence="2">The sequence shown here is derived from an EMBL/GenBank/DDBJ whole genome shotgun (WGS) entry which is preliminary data.</text>
</comment>
<evidence type="ECO:0000313" key="3">
    <source>
        <dbReference type="Proteomes" id="UP000070257"/>
    </source>
</evidence>